<evidence type="ECO:0000256" key="4">
    <source>
        <dbReference type="ARBA" id="ARBA00022989"/>
    </source>
</evidence>
<protein>
    <submittedName>
        <fullName evidence="8">Major Facilitator Superfamily protein</fullName>
    </submittedName>
</protein>
<feature type="transmembrane region" description="Helical" evidence="6">
    <location>
        <begin position="149"/>
        <end position="167"/>
    </location>
</feature>
<feature type="transmembrane region" description="Helical" evidence="6">
    <location>
        <begin position="89"/>
        <end position="113"/>
    </location>
</feature>
<keyword evidence="2" id="KW-1003">Cell membrane</keyword>
<evidence type="ECO:0000256" key="5">
    <source>
        <dbReference type="ARBA" id="ARBA00023136"/>
    </source>
</evidence>
<comment type="subcellular location">
    <subcellularLocation>
        <location evidence="1">Cell membrane</location>
        <topology evidence="1">Multi-pass membrane protein</topology>
    </subcellularLocation>
</comment>
<dbReference type="PANTHER" id="PTHR43124">
    <property type="entry name" value="PURINE EFFLUX PUMP PBUE"/>
    <property type="match status" value="1"/>
</dbReference>
<dbReference type="Gene3D" id="1.20.1250.20">
    <property type="entry name" value="MFS general substrate transporter like domains"/>
    <property type="match status" value="1"/>
</dbReference>
<dbReference type="SUPFAM" id="SSF103473">
    <property type="entry name" value="MFS general substrate transporter"/>
    <property type="match status" value="1"/>
</dbReference>
<name>A0A811T5D4_9EURY</name>
<evidence type="ECO:0000313" key="8">
    <source>
        <dbReference type="EMBL" id="CAD6491551.1"/>
    </source>
</evidence>
<dbReference type="InterPro" id="IPR036259">
    <property type="entry name" value="MFS_trans_sf"/>
</dbReference>
<comment type="caution">
    <text evidence="8">The sequence shown here is derived from an EMBL/GenBank/DDBJ whole genome shotgun (WGS) entry which is preliminary data.</text>
</comment>
<feature type="transmembrane region" description="Helical" evidence="6">
    <location>
        <begin position="125"/>
        <end position="143"/>
    </location>
</feature>
<keyword evidence="5 6" id="KW-0472">Membrane</keyword>
<feature type="transmembrane region" description="Helical" evidence="6">
    <location>
        <begin position="315"/>
        <end position="337"/>
    </location>
</feature>
<dbReference type="AlphaFoldDB" id="A0A811T5D4"/>
<dbReference type="InterPro" id="IPR011701">
    <property type="entry name" value="MFS"/>
</dbReference>
<feature type="transmembrane region" description="Helical" evidence="6">
    <location>
        <begin position="285"/>
        <end position="303"/>
    </location>
</feature>
<evidence type="ECO:0000313" key="9">
    <source>
        <dbReference type="Proteomes" id="UP000610373"/>
    </source>
</evidence>
<feature type="transmembrane region" description="Helical" evidence="6">
    <location>
        <begin position="66"/>
        <end position="83"/>
    </location>
</feature>
<evidence type="ECO:0000256" key="2">
    <source>
        <dbReference type="ARBA" id="ARBA00022475"/>
    </source>
</evidence>
<evidence type="ECO:0000259" key="7">
    <source>
        <dbReference type="PROSITE" id="PS50850"/>
    </source>
</evidence>
<dbReference type="GO" id="GO:0022857">
    <property type="term" value="F:transmembrane transporter activity"/>
    <property type="evidence" value="ECO:0007669"/>
    <property type="project" value="InterPro"/>
</dbReference>
<dbReference type="GO" id="GO:0005886">
    <property type="term" value="C:plasma membrane"/>
    <property type="evidence" value="ECO:0007669"/>
    <property type="project" value="UniProtKB-SubCell"/>
</dbReference>
<feature type="transmembrane region" description="Helical" evidence="6">
    <location>
        <begin position="199"/>
        <end position="222"/>
    </location>
</feature>
<feature type="transmembrane region" description="Helical" evidence="6">
    <location>
        <begin position="36"/>
        <end position="54"/>
    </location>
</feature>
<dbReference type="Proteomes" id="UP000610373">
    <property type="component" value="Unassembled WGS sequence"/>
</dbReference>
<feature type="transmembrane region" description="Helical" evidence="6">
    <location>
        <begin position="343"/>
        <end position="362"/>
    </location>
</feature>
<evidence type="ECO:0000256" key="6">
    <source>
        <dbReference type="SAM" id="Phobius"/>
    </source>
</evidence>
<dbReference type="PANTHER" id="PTHR43124:SF9">
    <property type="entry name" value="SUGAR TRANSPORT FAMILY PROTEIN"/>
    <property type="match status" value="1"/>
</dbReference>
<dbReference type="InterPro" id="IPR050189">
    <property type="entry name" value="MFS_Efflux_Transporters"/>
</dbReference>
<sequence length="363" mass="38601">MLQKLSIYTLVFAIMALSDAAIPILPELSKGESVVSSLIFSAYFTGALVAMLPSGILTDHYGNNRFILLAAVLTTISGLILVISDSVWFILIARFIGGLGAAAFFPAAFSILADFEKKEQCIGEFNFLLNLGLGAGVVVAGALAAANTIYGVLVFTILSIIPLAIAWKLPKENTQHRTGMVEHLFASLKNTTSMLFRSGFFSVWIVAFVLFGATGVVISVYPEYVLDQFNKSELGIYLFTLYIGAMLASLVGGHVNTRSDRMVQYGVVVTGIGTLITVVHPIGFALLGVGSGLGLLGLVNGIARLDVERGFTMGIFNTCTYGGLAVLPVIAGFSLPIFSHQGVIIITGVILLLIAVLPLKMLR</sequence>
<dbReference type="Pfam" id="PF07690">
    <property type="entry name" value="MFS_1"/>
    <property type="match status" value="1"/>
</dbReference>
<proteinExistence type="predicted"/>
<dbReference type="EMBL" id="CAJHIO010000006">
    <property type="protein sequence ID" value="CAD6491551.1"/>
    <property type="molecule type" value="Genomic_DNA"/>
</dbReference>
<keyword evidence="4 6" id="KW-1133">Transmembrane helix</keyword>
<accession>A0A811T5D4</accession>
<dbReference type="PROSITE" id="PS50850">
    <property type="entry name" value="MFS"/>
    <property type="match status" value="1"/>
</dbReference>
<organism evidence="8 9">
    <name type="scientific">Candidatus Argoarchaeum ethanivorans</name>
    <dbReference type="NCBI Taxonomy" id="2608793"/>
    <lineage>
        <taxon>Archaea</taxon>
        <taxon>Methanobacteriati</taxon>
        <taxon>Methanobacteriota</taxon>
        <taxon>Stenosarchaea group</taxon>
        <taxon>Methanomicrobia</taxon>
        <taxon>Methanosarcinales</taxon>
        <taxon>Methanosarcinales incertae sedis</taxon>
        <taxon>GOM Arc I cluster</taxon>
        <taxon>Candidatus Argoarchaeum</taxon>
    </lineage>
</organism>
<feature type="transmembrane region" description="Helical" evidence="6">
    <location>
        <begin position="262"/>
        <end position="279"/>
    </location>
</feature>
<feature type="domain" description="Major facilitator superfamily (MFS) profile" evidence="7">
    <location>
        <begin position="1"/>
        <end position="363"/>
    </location>
</feature>
<keyword evidence="3 6" id="KW-0812">Transmembrane</keyword>
<dbReference type="InterPro" id="IPR020846">
    <property type="entry name" value="MFS_dom"/>
</dbReference>
<evidence type="ECO:0000256" key="1">
    <source>
        <dbReference type="ARBA" id="ARBA00004651"/>
    </source>
</evidence>
<evidence type="ECO:0000256" key="3">
    <source>
        <dbReference type="ARBA" id="ARBA00022692"/>
    </source>
</evidence>
<reference evidence="8" key="1">
    <citation type="submission" date="2020-10" db="EMBL/GenBank/DDBJ databases">
        <authorList>
            <person name="Hahn C.J."/>
            <person name="Laso-Perez R."/>
            <person name="Vulcano F."/>
            <person name="Vaziourakis K.-M."/>
            <person name="Stokke R."/>
            <person name="Steen I.H."/>
            <person name="Teske A."/>
            <person name="Boetius A."/>
            <person name="Liebeke M."/>
            <person name="Amann R."/>
            <person name="Knittel K."/>
        </authorList>
    </citation>
    <scope>NUCLEOTIDE SEQUENCE</scope>
    <source>
        <strain evidence="8">Gfbio:e3339647-f889-4370-9287-4fb5cb688e4c:AG392O15_GoMArc1</strain>
    </source>
</reference>
<feature type="transmembrane region" description="Helical" evidence="6">
    <location>
        <begin position="234"/>
        <end position="255"/>
    </location>
</feature>
<gene>
    <name evidence="8" type="ORF">CHKLHMKO_00150</name>
</gene>